<keyword evidence="5 9" id="KW-0496">Mitochondrion</keyword>
<evidence type="ECO:0000256" key="9">
    <source>
        <dbReference type="RuleBase" id="RU362041"/>
    </source>
</evidence>
<comment type="subcellular location">
    <subcellularLocation>
        <location evidence="1 9">Mitochondrion inner membrane</location>
    </subcellularLocation>
</comment>
<dbReference type="InterPro" id="IPR000223">
    <property type="entry name" value="Pept_S26A_signal_pept_1"/>
</dbReference>
<gene>
    <name evidence="11" type="primary">IMP1L</name>
</gene>
<dbReference type="InterPro" id="IPR052064">
    <property type="entry name" value="Mito_IMP1_subunit"/>
</dbReference>
<dbReference type="GO" id="GO:0006465">
    <property type="term" value="P:signal peptide processing"/>
    <property type="evidence" value="ECO:0007669"/>
    <property type="project" value="InterPro"/>
</dbReference>
<comment type="subunit">
    <text evidence="2">Heterodimer of 2 subunits, IMMPL1 and IMMPL2.</text>
</comment>
<accession>W8CDT0</accession>
<dbReference type="PROSITE" id="PS00761">
    <property type="entry name" value="SPASE_I_3"/>
    <property type="match status" value="1"/>
</dbReference>
<dbReference type="GO" id="GO:0042720">
    <property type="term" value="C:mitochondrial inner membrane peptidase complex"/>
    <property type="evidence" value="ECO:0007669"/>
    <property type="project" value="TreeGrafter"/>
</dbReference>
<feature type="domain" description="Peptidase S26" evidence="10">
    <location>
        <begin position="10"/>
        <end position="164"/>
    </location>
</feature>
<feature type="active site" evidence="8">
    <location>
        <position position="39"/>
    </location>
</feature>
<dbReference type="GO" id="GO:0006627">
    <property type="term" value="P:protein processing involved in protein targeting to mitochondrion"/>
    <property type="evidence" value="ECO:0007669"/>
    <property type="project" value="TreeGrafter"/>
</dbReference>
<proteinExistence type="evidence at transcript level"/>
<evidence type="ECO:0000256" key="4">
    <source>
        <dbReference type="ARBA" id="ARBA00022801"/>
    </source>
</evidence>
<dbReference type="SUPFAM" id="SSF51306">
    <property type="entry name" value="LexA/Signal peptidase"/>
    <property type="match status" value="1"/>
</dbReference>
<dbReference type="PANTHER" id="PTHR12383:SF16">
    <property type="entry name" value="MITOCHONDRIAL INNER MEMBRANE PROTEASE SUBUNIT 1"/>
    <property type="match status" value="1"/>
</dbReference>
<dbReference type="OrthoDB" id="308440at2759"/>
<dbReference type="EMBL" id="GAMC01001411">
    <property type="protein sequence ID" value="JAC05145.1"/>
    <property type="molecule type" value="mRNA"/>
</dbReference>
<evidence type="ECO:0000256" key="3">
    <source>
        <dbReference type="ARBA" id="ARBA00022792"/>
    </source>
</evidence>
<dbReference type="EC" id="3.4.21.-" evidence="9"/>
<keyword evidence="3 9" id="KW-0999">Mitochondrion inner membrane</keyword>
<evidence type="ECO:0000256" key="2">
    <source>
        <dbReference type="ARBA" id="ARBA00011805"/>
    </source>
</evidence>
<dbReference type="NCBIfam" id="TIGR02227">
    <property type="entry name" value="sigpep_I_bact"/>
    <property type="match status" value="1"/>
</dbReference>
<name>W8CDT0_CERCA</name>
<evidence type="ECO:0000256" key="8">
    <source>
        <dbReference type="PIRSR" id="PIRSR600223-1"/>
    </source>
</evidence>
<evidence type="ECO:0000256" key="1">
    <source>
        <dbReference type="ARBA" id="ARBA00004273"/>
    </source>
</evidence>
<dbReference type="PANTHER" id="PTHR12383">
    <property type="entry name" value="PROTEASE FAMILY S26 MITOCHONDRIAL INNER MEMBRANE PROTEASE-RELATED"/>
    <property type="match status" value="1"/>
</dbReference>
<keyword evidence="9 11" id="KW-0645">Protease</keyword>
<keyword evidence="4 9" id="KW-0378">Hydrolase</keyword>
<dbReference type="InterPro" id="IPR019757">
    <property type="entry name" value="Pept_S26A_signal_pept_1_Lys-AS"/>
</dbReference>
<evidence type="ECO:0000256" key="7">
    <source>
        <dbReference type="ARBA" id="ARBA00038445"/>
    </source>
</evidence>
<evidence type="ECO:0000256" key="6">
    <source>
        <dbReference type="ARBA" id="ARBA00023136"/>
    </source>
</evidence>
<dbReference type="InterPro" id="IPR019758">
    <property type="entry name" value="Pept_S26A_signal_pept_1_CS"/>
</dbReference>
<dbReference type="InterPro" id="IPR019533">
    <property type="entry name" value="Peptidase_S26"/>
</dbReference>
<dbReference type="PROSITE" id="PS00760">
    <property type="entry name" value="SPASE_I_2"/>
    <property type="match status" value="1"/>
</dbReference>
<dbReference type="Pfam" id="PF10502">
    <property type="entry name" value="Peptidase_S26"/>
    <property type="match status" value="1"/>
</dbReference>
<keyword evidence="6" id="KW-0472">Membrane</keyword>
<dbReference type="InterPro" id="IPR036286">
    <property type="entry name" value="LexA/Signal_pep-like_sf"/>
</dbReference>
<dbReference type="GO" id="GO:0004252">
    <property type="term" value="F:serine-type endopeptidase activity"/>
    <property type="evidence" value="ECO:0007669"/>
    <property type="project" value="InterPro"/>
</dbReference>
<evidence type="ECO:0000259" key="10">
    <source>
        <dbReference type="Pfam" id="PF10502"/>
    </source>
</evidence>
<dbReference type="CDD" id="cd06530">
    <property type="entry name" value="S26_SPase_I"/>
    <property type="match status" value="1"/>
</dbReference>
<dbReference type="PRINTS" id="PR00727">
    <property type="entry name" value="LEADERPTASE"/>
</dbReference>
<evidence type="ECO:0000256" key="5">
    <source>
        <dbReference type="ARBA" id="ARBA00023128"/>
    </source>
</evidence>
<feature type="active site" evidence="8">
    <location>
        <position position="82"/>
    </location>
</feature>
<dbReference type="AlphaFoldDB" id="W8CDT0"/>
<protein>
    <recommendedName>
        <fullName evidence="9">Mitochondrial inner membrane protease subunit</fullName>
        <ecNumber evidence="9">3.4.21.-</ecNumber>
    </recommendedName>
</protein>
<evidence type="ECO:0000313" key="11">
    <source>
        <dbReference type="EMBL" id="JAC05145.1"/>
    </source>
</evidence>
<dbReference type="MEROPS" id="S26.A05"/>
<organism evidence="11">
    <name type="scientific">Ceratitis capitata</name>
    <name type="common">Mediterranean fruit fly</name>
    <name type="synonym">Tephritis capitata</name>
    <dbReference type="NCBI Taxonomy" id="7213"/>
    <lineage>
        <taxon>Eukaryota</taxon>
        <taxon>Metazoa</taxon>
        <taxon>Ecdysozoa</taxon>
        <taxon>Arthropoda</taxon>
        <taxon>Hexapoda</taxon>
        <taxon>Insecta</taxon>
        <taxon>Pterygota</taxon>
        <taxon>Neoptera</taxon>
        <taxon>Endopterygota</taxon>
        <taxon>Diptera</taxon>
        <taxon>Brachycera</taxon>
        <taxon>Muscomorpha</taxon>
        <taxon>Tephritoidea</taxon>
        <taxon>Tephritidae</taxon>
        <taxon>Ceratitis</taxon>
        <taxon>Ceratitis</taxon>
    </lineage>
</organism>
<sequence>MVSIFSRVKDIVKYSMMYACMTHCTFEYIGDFVVCNGPSMEPTLHSKNILLTERITTRFHNPRRGDIIIAISPTDPKQYICKRIVGIPGDRIVLKNNTTDTKTEEDALTAAASKKQKLKELQDEYVPRGCIWIEGDNSENSADSRYYGPIPLGLVKSRVVCRLWPIKEMCML</sequence>
<dbReference type="Gene3D" id="2.10.109.10">
    <property type="entry name" value="Umud Fragment, subunit A"/>
    <property type="match status" value="1"/>
</dbReference>
<reference evidence="11" key="1">
    <citation type="submission" date="2013-07" db="EMBL/GenBank/DDBJ databases">
        <authorList>
            <person name="Geib S."/>
        </authorList>
    </citation>
    <scope>NUCLEOTIDE SEQUENCE</scope>
</reference>
<reference evidence="11" key="2">
    <citation type="journal article" date="2014" name="BMC Genomics">
        <title>A genomic perspective to assessing quality of mass-reared SIT flies used in Mediterranean fruit fly (Ceratitis capitata) eradication in California.</title>
        <authorList>
            <person name="Calla B."/>
            <person name="Hall B."/>
            <person name="Hou S."/>
            <person name="Geib S.M."/>
        </authorList>
    </citation>
    <scope>NUCLEOTIDE SEQUENCE</scope>
</reference>
<comment type="similarity">
    <text evidence="7">Belongs to the peptidase S26 family. IMP1 subfamily.</text>
</comment>